<dbReference type="eggNOG" id="COG0827">
    <property type="taxonomic scope" value="Bacteria"/>
</dbReference>
<accession>C2CKQ6</accession>
<dbReference type="AlphaFoldDB" id="C2CKQ6"/>
<gene>
    <name evidence="1" type="ORF">HMPREF0077_2066</name>
</gene>
<dbReference type="EMBL" id="ACGC01000129">
    <property type="protein sequence ID" value="EEI81848.1"/>
    <property type="molecule type" value="Genomic_DNA"/>
</dbReference>
<reference evidence="1 2" key="1">
    <citation type="submission" date="2009-01" db="EMBL/GenBank/DDBJ databases">
        <authorList>
            <person name="Qin X."/>
            <person name="Bachman B."/>
            <person name="Battles P."/>
            <person name="Bell A."/>
            <person name="Bess C."/>
            <person name="Bickham C."/>
            <person name="Chaboub L."/>
            <person name="Chen D."/>
            <person name="Coyle M."/>
            <person name="Deiros D.R."/>
            <person name="Dinh H."/>
            <person name="Forbes L."/>
            <person name="Fowler G."/>
            <person name="Francisco L."/>
            <person name="Fu Q."/>
            <person name="Gubbala S."/>
            <person name="Hale W."/>
            <person name="Han Y."/>
            <person name="Hemphill L."/>
            <person name="Highlander S.K."/>
            <person name="Hirani K."/>
            <person name="Hogues M."/>
            <person name="Jackson L."/>
            <person name="Jakkamsetti A."/>
            <person name="Javaid M."/>
            <person name="Jiang H."/>
            <person name="Korchina V."/>
            <person name="Kovar C."/>
            <person name="Lara F."/>
            <person name="Lee S."/>
            <person name="Mata R."/>
            <person name="Mathew T."/>
            <person name="Moen C."/>
            <person name="Morales K."/>
            <person name="Munidasa M."/>
            <person name="Nazareth L."/>
            <person name="Ngo R."/>
            <person name="Nguyen L."/>
            <person name="Okwuonu G."/>
            <person name="Ongeri F."/>
            <person name="Patil S."/>
            <person name="Petrosino J."/>
            <person name="Pham C."/>
            <person name="Pham P."/>
            <person name="Pu L.-L."/>
            <person name="Puazo M."/>
            <person name="Raj R."/>
            <person name="Reid J."/>
            <person name="Rouhana J."/>
            <person name="Saada N."/>
            <person name="Shang Y."/>
            <person name="Simmons D."/>
            <person name="Thornton R."/>
            <person name="Warren J."/>
            <person name="Weissenberger G."/>
            <person name="Zhang J."/>
            <person name="Zhang L."/>
            <person name="Zhou C."/>
            <person name="Zhu D."/>
            <person name="Muzny D."/>
            <person name="Worley K."/>
            <person name="Gibbs R."/>
        </authorList>
    </citation>
    <scope>NUCLEOTIDE SEQUENCE [LARGE SCALE GENOMIC DNA]</scope>
    <source>
        <strain evidence="1 2">ATCC 35098</strain>
    </source>
</reference>
<organism evidence="1 2">
    <name type="scientific">Anaerococcus tetradius ATCC 35098</name>
    <dbReference type="NCBI Taxonomy" id="525255"/>
    <lineage>
        <taxon>Bacteria</taxon>
        <taxon>Bacillati</taxon>
        <taxon>Bacillota</taxon>
        <taxon>Tissierellia</taxon>
        <taxon>Tissierellales</taxon>
        <taxon>Peptoniphilaceae</taxon>
        <taxon>Anaerococcus</taxon>
    </lineage>
</organism>
<protein>
    <submittedName>
        <fullName evidence="1">Uncharacterized protein</fullName>
    </submittedName>
</protein>
<sequence length="59" mass="7074">MTDKWEGYSKFYFNHIVDGKIVDHYKIDIGDGNEINQRDFEFLYEQIGKSQIELNQTIE</sequence>
<evidence type="ECO:0000313" key="2">
    <source>
        <dbReference type="Proteomes" id="UP000003744"/>
    </source>
</evidence>
<dbReference type="Proteomes" id="UP000003744">
    <property type="component" value="Unassembled WGS sequence"/>
</dbReference>
<comment type="caution">
    <text evidence="1">The sequence shown here is derived from an EMBL/GenBank/DDBJ whole genome shotgun (WGS) entry which is preliminary data.</text>
</comment>
<feature type="non-terminal residue" evidence="1">
    <location>
        <position position="59"/>
    </location>
</feature>
<evidence type="ECO:0000313" key="1">
    <source>
        <dbReference type="EMBL" id="EEI81848.1"/>
    </source>
</evidence>
<name>C2CKQ6_9FIRM</name>
<proteinExistence type="predicted"/>
<dbReference type="HOGENOM" id="CLU_2966024_0_0_9"/>